<evidence type="ECO:0000313" key="4">
    <source>
        <dbReference type="Proteomes" id="UP000236642"/>
    </source>
</evidence>
<accession>A0A2H5Y8S8</accession>
<evidence type="ECO:0000256" key="2">
    <source>
        <dbReference type="SAM" id="SignalP"/>
    </source>
</evidence>
<dbReference type="AlphaFoldDB" id="A0A2H5Y8S8"/>
<feature type="region of interest" description="Disordered" evidence="1">
    <location>
        <begin position="23"/>
        <end position="70"/>
    </location>
</feature>
<evidence type="ECO:0000313" key="3">
    <source>
        <dbReference type="EMBL" id="GBD09839.1"/>
    </source>
</evidence>
<dbReference type="Proteomes" id="UP000236642">
    <property type="component" value="Unassembled WGS sequence"/>
</dbReference>
<feature type="chain" id="PRO_5014126191" evidence="2">
    <location>
        <begin position="21"/>
        <end position="189"/>
    </location>
</feature>
<feature type="compositionally biased region" description="Pro residues" evidence="1">
    <location>
        <begin position="39"/>
        <end position="48"/>
    </location>
</feature>
<dbReference type="EMBL" id="BEHY01000072">
    <property type="protein sequence ID" value="GBD09839.1"/>
    <property type="molecule type" value="Genomic_DNA"/>
</dbReference>
<dbReference type="PROSITE" id="PS51257">
    <property type="entry name" value="PROKAR_LIPOPROTEIN"/>
    <property type="match status" value="1"/>
</dbReference>
<comment type="caution">
    <text evidence="3">The sequence shown here is derived from an EMBL/GenBank/DDBJ whole genome shotgun (WGS) entry which is preliminary data.</text>
</comment>
<evidence type="ECO:0000256" key="1">
    <source>
        <dbReference type="SAM" id="MobiDB-lite"/>
    </source>
</evidence>
<organism evidence="3 4">
    <name type="scientific">Candidatus Thermoflexus japonica</name>
    <dbReference type="NCBI Taxonomy" id="2035417"/>
    <lineage>
        <taxon>Bacteria</taxon>
        <taxon>Bacillati</taxon>
        <taxon>Chloroflexota</taxon>
        <taxon>Thermoflexia</taxon>
        <taxon>Thermoflexales</taxon>
        <taxon>Thermoflexaceae</taxon>
        <taxon>Thermoflexus</taxon>
    </lineage>
</organism>
<name>A0A2H5Y8S8_9CHLR</name>
<keyword evidence="2" id="KW-0732">Signal</keyword>
<proteinExistence type="predicted"/>
<reference evidence="4" key="1">
    <citation type="submission" date="2017-09" db="EMBL/GenBank/DDBJ databases">
        <title>Metaegenomics of thermophilic ammonia-oxidizing enrichment culture.</title>
        <authorList>
            <person name="Kato S."/>
            <person name="Suzuki K."/>
        </authorList>
    </citation>
    <scope>NUCLEOTIDE SEQUENCE [LARGE SCALE GENOMIC DNA]</scope>
</reference>
<feature type="signal peptide" evidence="2">
    <location>
        <begin position="1"/>
        <end position="20"/>
    </location>
</feature>
<sequence length="189" mass="19387">MHRLRWIAMLAMLIVACEGGRPPAPTPPAATPTITATPMPSPTVPPSPTATATPAPSPTPIPSPTATSCAAPAIPAPSGANRVAEGCLHVHLEAGQIWEKDGFDLAAAVGYQGAQPPCAAFFLSLSWKVTGGDGQNVQWTVVQQGVETPAGQGNQGGIRGGCGFYRLHNNGPSPVDLDVRVAVDLMGWP</sequence>
<gene>
    <name evidence="3" type="ORF">HRbin22_02100</name>
</gene>
<protein>
    <submittedName>
        <fullName evidence="3">Uncharacterized protein</fullName>
    </submittedName>
</protein>